<proteinExistence type="predicted"/>
<dbReference type="Pfam" id="PF00970">
    <property type="entry name" value="FAD_binding_6"/>
    <property type="match status" value="1"/>
</dbReference>
<dbReference type="InterPro" id="IPR012675">
    <property type="entry name" value="Beta-grasp_dom_sf"/>
</dbReference>
<dbReference type="EC" id="1.14.13.149" evidence="11"/>
<evidence type="ECO:0000256" key="7">
    <source>
        <dbReference type="ARBA" id="ARBA00023004"/>
    </source>
</evidence>
<evidence type="ECO:0000256" key="3">
    <source>
        <dbReference type="ARBA" id="ARBA00022714"/>
    </source>
</evidence>
<dbReference type="Gene3D" id="3.40.50.80">
    <property type="entry name" value="Nucleotide-binding domain of ferredoxin-NADP reductase (FNR) module"/>
    <property type="match status" value="1"/>
</dbReference>
<dbReference type="PANTHER" id="PTHR47354:SF8">
    <property type="entry name" value="1,2-PHENYLACETYL-COA EPOXIDASE, SUBUNIT E"/>
    <property type="match status" value="1"/>
</dbReference>
<dbReference type="PROSITE" id="PS51085">
    <property type="entry name" value="2FE2S_FER_2"/>
    <property type="match status" value="1"/>
</dbReference>
<dbReference type="SUPFAM" id="SSF52343">
    <property type="entry name" value="Ferredoxin reductase-like, C-terminal NADP-linked domain"/>
    <property type="match status" value="1"/>
</dbReference>
<dbReference type="EMBL" id="CP159218">
    <property type="protein sequence ID" value="XCG65371.1"/>
    <property type="molecule type" value="Genomic_DNA"/>
</dbReference>
<accession>A0AAU8DUH3</accession>
<gene>
    <name evidence="11" type="primary">paaE</name>
    <name evidence="11" type="ORF">ABLG96_08840</name>
</gene>
<dbReference type="GO" id="GO:0097266">
    <property type="term" value="F:phenylacetyl-CoA 1,2-epoxidase activity"/>
    <property type="evidence" value="ECO:0007669"/>
    <property type="project" value="UniProtKB-EC"/>
</dbReference>
<dbReference type="InterPro" id="IPR036010">
    <property type="entry name" value="2Fe-2S_ferredoxin-like_sf"/>
</dbReference>
<dbReference type="Gene3D" id="3.10.20.30">
    <property type="match status" value="1"/>
</dbReference>
<dbReference type="InterPro" id="IPR006058">
    <property type="entry name" value="2Fe2S_fd_BS"/>
</dbReference>
<dbReference type="PROSITE" id="PS51384">
    <property type="entry name" value="FAD_FR"/>
    <property type="match status" value="1"/>
</dbReference>
<evidence type="ECO:0000256" key="8">
    <source>
        <dbReference type="ARBA" id="ARBA00023014"/>
    </source>
</evidence>
<evidence type="ECO:0000256" key="2">
    <source>
        <dbReference type="ARBA" id="ARBA00022630"/>
    </source>
</evidence>
<keyword evidence="4" id="KW-0479">Metal-binding</keyword>
<dbReference type="GO" id="GO:0010124">
    <property type="term" value="P:phenylacetate catabolic process"/>
    <property type="evidence" value="ECO:0007669"/>
    <property type="project" value="InterPro"/>
</dbReference>
<evidence type="ECO:0000256" key="6">
    <source>
        <dbReference type="ARBA" id="ARBA00023002"/>
    </source>
</evidence>
<dbReference type="InterPro" id="IPR039261">
    <property type="entry name" value="FNR_nucleotide-bd"/>
</dbReference>
<organism evidence="11">
    <name type="scientific">Nakamurella sp. A5-74</name>
    <dbReference type="NCBI Taxonomy" id="3158264"/>
    <lineage>
        <taxon>Bacteria</taxon>
        <taxon>Bacillati</taxon>
        <taxon>Actinomycetota</taxon>
        <taxon>Actinomycetes</taxon>
        <taxon>Nakamurellales</taxon>
        <taxon>Nakamurellaceae</taxon>
        <taxon>Nakamurella</taxon>
    </lineage>
</organism>
<dbReference type="SUPFAM" id="SSF54292">
    <property type="entry name" value="2Fe-2S ferredoxin-like"/>
    <property type="match status" value="1"/>
</dbReference>
<keyword evidence="2" id="KW-0285">Flavoprotein</keyword>
<dbReference type="InterPro" id="IPR008333">
    <property type="entry name" value="Cbr1-like_FAD-bd_dom"/>
</dbReference>
<feature type="domain" description="2Fe-2S ferredoxin-type" evidence="9">
    <location>
        <begin position="287"/>
        <end position="378"/>
    </location>
</feature>
<dbReference type="InterPro" id="IPR001041">
    <property type="entry name" value="2Fe-2S_ferredoxin-type"/>
</dbReference>
<reference evidence="11" key="1">
    <citation type="submission" date="2024-05" db="EMBL/GenBank/DDBJ databases">
        <authorList>
            <person name="Cai S.Y."/>
            <person name="Jin L.M."/>
            <person name="Li H.R."/>
        </authorList>
    </citation>
    <scope>NUCLEOTIDE SEQUENCE</scope>
    <source>
        <strain evidence="11">A5-74</strain>
    </source>
</reference>
<dbReference type="InterPro" id="IPR050415">
    <property type="entry name" value="MRET"/>
</dbReference>
<sequence>MTSSTGGNAGAEGATLQVPRRRLRFHPLTVGVVNRLTAEAVEVVFSVPAELTDEYDFLPGQHVAVRHQHDGVEIRRSYSLCAAPGNGELHIAVKTEPGGVYSTYANSLLKVGDVVEVMTPQGSFTSRLAAGSHAHVAAVAAGSGITPVMALAAGVLAGSTQSTFTLVYSSRSAEQVMFVDALADLKDRYPSRFVVHHVLSRELRQSPVHSGRLDAERLDVVLDRLLPPSTVDEWFLCGPVDLVQAVRAALMSRGTDPSLIHVELFATGDEVRGPRTPIETRASGPQVEITVTLDGRTSSITTPQGGGECILDAALRSRSDVPFACAGGVCGTCRAKLRSGTVEMATNYALEPEELAAGYILTCQAEPTSAAVTVDYDG</sequence>
<feature type="domain" description="FAD-binding FR-type" evidence="10">
    <location>
        <begin position="23"/>
        <end position="127"/>
    </location>
</feature>
<dbReference type="InterPro" id="IPR017938">
    <property type="entry name" value="Riboflavin_synthase-like_b-brl"/>
</dbReference>
<dbReference type="NCBIfam" id="TIGR02160">
    <property type="entry name" value="PA_CoA_Oxy5"/>
    <property type="match status" value="1"/>
</dbReference>
<dbReference type="RefSeq" id="WP_353650976.1">
    <property type="nucleotide sequence ID" value="NZ_CP159218.1"/>
</dbReference>
<evidence type="ECO:0000256" key="1">
    <source>
        <dbReference type="ARBA" id="ARBA00001974"/>
    </source>
</evidence>
<dbReference type="AlphaFoldDB" id="A0AAU8DUH3"/>
<keyword evidence="3" id="KW-0001">2Fe-2S</keyword>
<dbReference type="PANTHER" id="PTHR47354">
    <property type="entry name" value="NADH OXIDOREDUCTASE HCR"/>
    <property type="match status" value="1"/>
</dbReference>
<comment type="cofactor">
    <cofactor evidence="1">
        <name>FAD</name>
        <dbReference type="ChEBI" id="CHEBI:57692"/>
    </cofactor>
</comment>
<dbReference type="CDD" id="cd06214">
    <property type="entry name" value="PA_degradation_oxidoreductase_like"/>
    <property type="match status" value="1"/>
</dbReference>
<dbReference type="GO" id="GO:0051537">
    <property type="term" value="F:2 iron, 2 sulfur cluster binding"/>
    <property type="evidence" value="ECO:0007669"/>
    <property type="project" value="UniProtKB-KW"/>
</dbReference>
<evidence type="ECO:0000313" key="11">
    <source>
        <dbReference type="EMBL" id="XCG65371.1"/>
    </source>
</evidence>
<dbReference type="PROSITE" id="PS00197">
    <property type="entry name" value="2FE2S_FER_1"/>
    <property type="match status" value="1"/>
</dbReference>
<dbReference type="GO" id="GO:0050660">
    <property type="term" value="F:flavin adenine dinucleotide binding"/>
    <property type="evidence" value="ECO:0007669"/>
    <property type="project" value="TreeGrafter"/>
</dbReference>
<keyword evidence="5" id="KW-0274">FAD</keyword>
<keyword evidence="7" id="KW-0408">Iron</keyword>
<dbReference type="SUPFAM" id="SSF63380">
    <property type="entry name" value="Riboflavin synthase domain-like"/>
    <property type="match status" value="1"/>
</dbReference>
<dbReference type="InterPro" id="IPR017927">
    <property type="entry name" value="FAD-bd_FR_type"/>
</dbReference>
<dbReference type="Pfam" id="PF00111">
    <property type="entry name" value="Fer2"/>
    <property type="match status" value="1"/>
</dbReference>
<dbReference type="InterPro" id="IPR001433">
    <property type="entry name" value="OxRdtase_FAD/NAD-bd"/>
</dbReference>
<evidence type="ECO:0000259" key="10">
    <source>
        <dbReference type="PROSITE" id="PS51384"/>
    </source>
</evidence>
<evidence type="ECO:0000256" key="4">
    <source>
        <dbReference type="ARBA" id="ARBA00022723"/>
    </source>
</evidence>
<dbReference type="InterPro" id="IPR011884">
    <property type="entry name" value="PaaE"/>
</dbReference>
<dbReference type="CDD" id="cd00207">
    <property type="entry name" value="fer2"/>
    <property type="match status" value="1"/>
</dbReference>
<keyword evidence="6 11" id="KW-0560">Oxidoreductase</keyword>
<protein>
    <submittedName>
        <fullName evidence="11">1,2-phenylacetyl-CoA epoxidase subunit PaaE</fullName>
        <ecNumber evidence="11">1.14.13.149</ecNumber>
    </submittedName>
</protein>
<evidence type="ECO:0000256" key="5">
    <source>
        <dbReference type="ARBA" id="ARBA00022827"/>
    </source>
</evidence>
<name>A0AAU8DUH3_9ACTN</name>
<evidence type="ECO:0000259" key="9">
    <source>
        <dbReference type="PROSITE" id="PS51085"/>
    </source>
</evidence>
<keyword evidence="8" id="KW-0411">Iron-sulfur</keyword>
<dbReference type="GO" id="GO:0046872">
    <property type="term" value="F:metal ion binding"/>
    <property type="evidence" value="ECO:0007669"/>
    <property type="project" value="UniProtKB-KW"/>
</dbReference>
<dbReference type="Gene3D" id="2.40.30.10">
    <property type="entry name" value="Translation factors"/>
    <property type="match status" value="1"/>
</dbReference>
<dbReference type="Pfam" id="PF00175">
    <property type="entry name" value="NAD_binding_1"/>
    <property type="match status" value="1"/>
</dbReference>